<reference evidence="1" key="1">
    <citation type="journal article" date="2020" name="Stud. Mycol.">
        <title>101 Dothideomycetes genomes: a test case for predicting lifestyles and emergence of pathogens.</title>
        <authorList>
            <person name="Haridas S."/>
            <person name="Albert R."/>
            <person name="Binder M."/>
            <person name="Bloem J."/>
            <person name="Labutti K."/>
            <person name="Salamov A."/>
            <person name="Andreopoulos B."/>
            <person name="Baker S."/>
            <person name="Barry K."/>
            <person name="Bills G."/>
            <person name="Bluhm B."/>
            <person name="Cannon C."/>
            <person name="Castanera R."/>
            <person name="Culley D."/>
            <person name="Daum C."/>
            <person name="Ezra D."/>
            <person name="Gonzalez J."/>
            <person name="Henrissat B."/>
            <person name="Kuo A."/>
            <person name="Liang C."/>
            <person name="Lipzen A."/>
            <person name="Lutzoni F."/>
            <person name="Magnuson J."/>
            <person name="Mondo S."/>
            <person name="Nolan M."/>
            <person name="Ohm R."/>
            <person name="Pangilinan J."/>
            <person name="Park H.-J."/>
            <person name="Ramirez L."/>
            <person name="Alfaro M."/>
            <person name="Sun H."/>
            <person name="Tritt A."/>
            <person name="Yoshinaga Y."/>
            <person name="Zwiers L.-H."/>
            <person name="Turgeon B."/>
            <person name="Goodwin S."/>
            <person name="Spatafora J."/>
            <person name="Crous P."/>
            <person name="Grigoriev I."/>
        </authorList>
    </citation>
    <scope>NUCLEOTIDE SEQUENCE</scope>
    <source>
        <strain evidence="1">ATCC 200398</strain>
    </source>
</reference>
<protein>
    <submittedName>
        <fullName evidence="1">Kinesin light chain 1</fullName>
    </submittedName>
</protein>
<evidence type="ECO:0000313" key="1">
    <source>
        <dbReference type="EMBL" id="KAF2464472.1"/>
    </source>
</evidence>
<gene>
    <name evidence="1" type="ORF">BDR25DRAFT_296713</name>
</gene>
<sequence>MQLLHFNDSGRLVLTDFAKRTIPPYAILSHRWWGDDLEVHYQEVLNNTYASKDGYRKIKFCAEQATQDELQYFWVDTCCFDRYNSRERSNAVNSMFRWYQNAAKCYVFLSDVSVATATDAQQQSTWEARFQASEWFTRAWTLQELIAPASVEFFSSEGQRLGDKESLLQLIHDITSIPLEALQGCPLEKFSVSDRMTWARTRKATEPEDHAYCLLGVLNVQIPLTYGEGKEKALSRLQDEVKHSDATPSIIPFSRNERFVGRQPQLAKVEAILSASNQNTRIAITGEGGTGKSQLALEIAYRIKEKDKACSVFWIDASDIDSIHQAYANIAQKLELPGWEDEEADAKQLVKLHLDGDDAKHWLFIFDNVDSLAFEDAGPLTPQSSSLIDHLPQSKFGSVIFTTTNNDVAQSLALHNIVELHEMAPDTAQEMFENHLIIPVPTNEKQETKLLLERLSYLPLAIAQAAAYINNNEIKVKDYLSLSATQNMDAFQISSNLLEDKLHDHIIPRSVMITLLISLDQIRHSHVMAADFLSLMACVDRKDILLDFLTPTWSQEREDAIGILSDYAVVTRRPAVSAVDLHRLVHLAVRRWINKHSSLDEWTGKAIRHLVEVFPDHHHGNRSKWRRLLPHAKYALSHSPVDPDNDDRMDLVWRCAMSLFEDGRHNEAEELFVQVMEIRKKKLGADHPDTLTSMANLASTYRNQGRKKKLGADHPDTLTSMNNLAFTWKGQGRDEEAIRLLEECVLSRTCVLGHFHHLTVNSTEALAGWRAEQSGIDRGVS</sequence>
<comment type="caution">
    <text evidence="1">The sequence shown here is derived from an EMBL/GenBank/DDBJ whole genome shotgun (WGS) entry which is preliminary data.</text>
</comment>
<accession>A0ACB6QDM5</accession>
<name>A0ACB6QDM5_9PLEO</name>
<dbReference type="Proteomes" id="UP000799755">
    <property type="component" value="Unassembled WGS sequence"/>
</dbReference>
<dbReference type="EMBL" id="MU003536">
    <property type="protein sequence ID" value="KAF2464472.1"/>
    <property type="molecule type" value="Genomic_DNA"/>
</dbReference>
<organism evidence="1 2">
    <name type="scientific">Lindgomyces ingoldianus</name>
    <dbReference type="NCBI Taxonomy" id="673940"/>
    <lineage>
        <taxon>Eukaryota</taxon>
        <taxon>Fungi</taxon>
        <taxon>Dikarya</taxon>
        <taxon>Ascomycota</taxon>
        <taxon>Pezizomycotina</taxon>
        <taxon>Dothideomycetes</taxon>
        <taxon>Pleosporomycetidae</taxon>
        <taxon>Pleosporales</taxon>
        <taxon>Lindgomycetaceae</taxon>
        <taxon>Lindgomyces</taxon>
    </lineage>
</organism>
<proteinExistence type="predicted"/>
<keyword evidence="2" id="KW-1185">Reference proteome</keyword>
<evidence type="ECO:0000313" key="2">
    <source>
        <dbReference type="Proteomes" id="UP000799755"/>
    </source>
</evidence>